<organism evidence="2">
    <name type="scientific">mine drainage metagenome</name>
    <dbReference type="NCBI Taxonomy" id="410659"/>
    <lineage>
        <taxon>unclassified sequences</taxon>
        <taxon>metagenomes</taxon>
        <taxon>ecological metagenomes</taxon>
    </lineage>
</organism>
<name>A0A1J5P8M0_9ZZZZ</name>
<feature type="region of interest" description="Disordered" evidence="1">
    <location>
        <begin position="138"/>
        <end position="179"/>
    </location>
</feature>
<protein>
    <submittedName>
        <fullName evidence="2">Uncharacterized protein</fullName>
    </submittedName>
</protein>
<reference evidence="2" key="1">
    <citation type="submission" date="2016-10" db="EMBL/GenBank/DDBJ databases">
        <title>Sequence of Gallionella enrichment culture.</title>
        <authorList>
            <person name="Poehlein A."/>
            <person name="Muehling M."/>
            <person name="Daniel R."/>
        </authorList>
    </citation>
    <scope>NUCLEOTIDE SEQUENCE</scope>
</reference>
<evidence type="ECO:0000256" key="1">
    <source>
        <dbReference type="SAM" id="MobiDB-lite"/>
    </source>
</evidence>
<dbReference type="EMBL" id="MLJW01005852">
    <property type="protein sequence ID" value="OIQ67554.1"/>
    <property type="molecule type" value="Genomic_DNA"/>
</dbReference>
<comment type="caution">
    <text evidence="2">The sequence shown here is derived from an EMBL/GenBank/DDBJ whole genome shotgun (WGS) entry which is preliminary data.</text>
</comment>
<dbReference type="AlphaFoldDB" id="A0A1J5P8M0"/>
<proteinExistence type="predicted"/>
<sequence length="200" mass="21796">MTDAHAQHGHALLGQREAVGWQVDGIQGQMRVRQLGCRNRSMPQGRDALGGCGQAGIVSRQPGLGFTQGQGRSVRRNCEAGKPETKQTDQGTGGRLADMPARTRPPALRAAERHCEGHLFPLRQTERCRTAALIAGQTLTSPGERSPGLVLPKGSNQETGCEERRLGRRRRIDAPDGQGSLLRLSLEDEHQALDQCRVRK</sequence>
<feature type="compositionally biased region" description="Basic and acidic residues" evidence="1">
    <location>
        <begin position="76"/>
        <end position="87"/>
    </location>
</feature>
<accession>A0A1J5P8M0</accession>
<feature type="region of interest" description="Disordered" evidence="1">
    <location>
        <begin position="63"/>
        <end position="100"/>
    </location>
</feature>
<gene>
    <name evidence="2" type="ORF">GALL_508650</name>
</gene>
<evidence type="ECO:0000313" key="2">
    <source>
        <dbReference type="EMBL" id="OIQ67554.1"/>
    </source>
</evidence>